<dbReference type="PANTHER" id="PTHR34109:SF1">
    <property type="entry name" value="VOC DOMAIN-CONTAINING PROTEIN"/>
    <property type="match status" value="1"/>
</dbReference>
<dbReference type="InterPro" id="IPR004360">
    <property type="entry name" value="Glyas_Fos-R_dOase_dom"/>
</dbReference>
<gene>
    <name evidence="2" type="ORF">SK069_07140</name>
</gene>
<dbReference type="SUPFAM" id="SSF54593">
    <property type="entry name" value="Glyoxalase/Bleomycin resistance protein/Dihydroxybiphenyl dioxygenase"/>
    <property type="match status" value="1"/>
</dbReference>
<protein>
    <submittedName>
        <fullName evidence="2">VOC family protein</fullName>
    </submittedName>
</protein>
<dbReference type="PANTHER" id="PTHR34109">
    <property type="entry name" value="BNAUNNG04460D PROTEIN-RELATED"/>
    <property type="match status" value="1"/>
</dbReference>
<dbReference type="Pfam" id="PF00903">
    <property type="entry name" value="Glyoxalase"/>
    <property type="match status" value="1"/>
</dbReference>
<evidence type="ECO:0000313" key="3">
    <source>
        <dbReference type="Proteomes" id="UP001277761"/>
    </source>
</evidence>
<proteinExistence type="predicted"/>
<keyword evidence="3" id="KW-1185">Reference proteome</keyword>
<feature type="domain" description="VOC" evidence="1">
    <location>
        <begin position="3"/>
        <end position="118"/>
    </location>
</feature>
<dbReference type="Proteomes" id="UP001277761">
    <property type="component" value="Unassembled WGS sequence"/>
</dbReference>
<dbReference type="InterPro" id="IPR029068">
    <property type="entry name" value="Glyas_Bleomycin-R_OHBP_Dase"/>
</dbReference>
<comment type="caution">
    <text evidence="2">The sequence shown here is derived from an EMBL/GenBank/DDBJ whole genome shotgun (WGS) entry which is preliminary data.</text>
</comment>
<reference evidence="2 3" key="1">
    <citation type="submission" date="2023-11" db="EMBL/GenBank/DDBJ databases">
        <authorList>
            <person name="Xu M."/>
            <person name="Jiang T."/>
        </authorList>
    </citation>
    <scope>NUCLEOTIDE SEQUENCE [LARGE SCALE GENOMIC DNA]</scope>
    <source>
        <strain evidence="2 3">SD</strain>
    </source>
</reference>
<dbReference type="Gene3D" id="3.30.720.110">
    <property type="match status" value="1"/>
</dbReference>
<evidence type="ECO:0000259" key="1">
    <source>
        <dbReference type="PROSITE" id="PS51819"/>
    </source>
</evidence>
<dbReference type="InterPro" id="IPR037523">
    <property type="entry name" value="VOC_core"/>
</dbReference>
<dbReference type="Gene3D" id="3.30.720.120">
    <property type="match status" value="1"/>
</dbReference>
<accession>A0ABU4VHS7</accession>
<name>A0ABU4VHS7_9ACTN</name>
<organism evidence="2 3">
    <name type="scientific">Patulibacter brassicae</name>
    <dbReference type="NCBI Taxonomy" id="1705717"/>
    <lineage>
        <taxon>Bacteria</taxon>
        <taxon>Bacillati</taxon>
        <taxon>Actinomycetota</taxon>
        <taxon>Thermoleophilia</taxon>
        <taxon>Solirubrobacterales</taxon>
        <taxon>Patulibacteraceae</taxon>
        <taxon>Patulibacter</taxon>
    </lineage>
</organism>
<evidence type="ECO:0000313" key="2">
    <source>
        <dbReference type="EMBL" id="MDX8151359.1"/>
    </source>
</evidence>
<dbReference type="PROSITE" id="PS51819">
    <property type="entry name" value="VOC"/>
    <property type="match status" value="1"/>
</dbReference>
<sequence>MAQTLFPTIRFRDARASIAWLEAALGAETLALYEEDGHVAHAEVRIGESSLMCGDRPEGTATPPGASVVYVVVPDADAAHARAQAAGAAPSAITEQDYGSRDFTLTDPDGNRWAIGTYGGAAA</sequence>
<dbReference type="EMBL" id="JAXAVX010000002">
    <property type="protein sequence ID" value="MDX8151359.1"/>
    <property type="molecule type" value="Genomic_DNA"/>
</dbReference>
<dbReference type="RefSeq" id="WP_319953509.1">
    <property type="nucleotide sequence ID" value="NZ_JAXAVX010000002.1"/>
</dbReference>